<dbReference type="AlphaFoldDB" id="A0A0F4YGU6"/>
<dbReference type="GeneID" id="25320838"/>
<dbReference type="RefSeq" id="XP_013324084.1">
    <property type="nucleotide sequence ID" value="XM_013468630.1"/>
</dbReference>
<proteinExistence type="predicted"/>
<reference evidence="1 2" key="1">
    <citation type="submission" date="2015-04" db="EMBL/GenBank/DDBJ databases">
        <authorList>
            <person name="Heijne W.H."/>
            <person name="Fedorova N.D."/>
            <person name="Nierman W.C."/>
            <person name="Vollebregt A.W."/>
            <person name="Zhao Z."/>
            <person name="Wu L."/>
            <person name="Kumar M."/>
            <person name="Stam H."/>
            <person name="van den Berg M.A."/>
            <person name="Pel H.J."/>
        </authorList>
    </citation>
    <scope>NUCLEOTIDE SEQUENCE [LARGE SCALE GENOMIC DNA]</scope>
    <source>
        <strain evidence="1 2">CBS 393.64</strain>
    </source>
</reference>
<protein>
    <submittedName>
        <fullName evidence="1">Uncharacterized protein</fullName>
    </submittedName>
</protein>
<sequence>CSDCAISFSRLKASYSSPAANCIPRRHILGSNQQTCSATKYRIGVWSMECRVHYSYIICTYSHQSDSCPVLSCRIDARSVLSEILGYCTIDRNARAGSQIAPQGGQYCTFYSLSTAYSVQNAYFGNVVSCKLLQLVKRDCPNKADYSEQGWYSPSISARRAHTCTQTERDLDMNIPTAKKK</sequence>
<evidence type="ECO:0000313" key="2">
    <source>
        <dbReference type="Proteomes" id="UP000053958"/>
    </source>
</evidence>
<evidence type="ECO:0000313" key="1">
    <source>
        <dbReference type="EMBL" id="KKA17472.1"/>
    </source>
</evidence>
<comment type="caution">
    <text evidence="1">The sequence shown here is derived from an EMBL/GenBank/DDBJ whole genome shotgun (WGS) entry which is preliminary data.</text>
</comment>
<feature type="non-terminal residue" evidence="1">
    <location>
        <position position="1"/>
    </location>
</feature>
<dbReference type="EMBL" id="LASV01000648">
    <property type="protein sequence ID" value="KKA17472.1"/>
    <property type="molecule type" value="Genomic_DNA"/>
</dbReference>
<accession>A0A0F4YGU6</accession>
<dbReference type="Proteomes" id="UP000053958">
    <property type="component" value="Unassembled WGS sequence"/>
</dbReference>
<organism evidence="1 2">
    <name type="scientific">Rasamsonia emersonii (strain ATCC 16479 / CBS 393.64 / IMI 116815)</name>
    <dbReference type="NCBI Taxonomy" id="1408163"/>
    <lineage>
        <taxon>Eukaryota</taxon>
        <taxon>Fungi</taxon>
        <taxon>Dikarya</taxon>
        <taxon>Ascomycota</taxon>
        <taxon>Pezizomycotina</taxon>
        <taxon>Eurotiomycetes</taxon>
        <taxon>Eurotiomycetidae</taxon>
        <taxon>Eurotiales</taxon>
        <taxon>Trichocomaceae</taxon>
        <taxon>Rasamsonia</taxon>
    </lineage>
</organism>
<name>A0A0F4YGU6_RASE3</name>
<gene>
    <name evidence="1" type="ORF">T310_8616</name>
</gene>
<keyword evidence="2" id="KW-1185">Reference proteome</keyword>